<dbReference type="Gene3D" id="1.20.1560.10">
    <property type="entry name" value="ABC transporter type 1, transmembrane domain"/>
    <property type="match status" value="1"/>
</dbReference>
<feature type="domain" description="ABC transmembrane type-1" evidence="10">
    <location>
        <begin position="29"/>
        <end position="323"/>
    </location>
</feature>
<dbReference type="InterPro" id="IPR036640">
    <property type="entry name" value="ABC1_TM_sf"/>
</dbReference>
<evidence type="ECO:0000256" key="3">
    <source>
        <dbReference type="ARBA" id="ARBA00022692"/>
    </source>
</evidence>
<organism evidence="11 12">
    <name type="scientific">Thiobacter aerophilum</name>
    <dbReference type="NCBI Taxonomy" id="3121275"/>
    <lineage>
        <taxon>Bacteria</taxon>
        <taxon>Pseudomonadati</taxon>
        <taxon>Pseudomonadota</taxon>
        <taxon>Betaproteobacteria</taxon>
        <taxon>Burkholderiales</taxon>
        <taxon>Thiobacteraceae</taxon>
        <taxon>Thiobacter</taxon>
    </lineage>
</organism>
<feature type="transmembrane region" description="Helical" evidence="8">
    <location>
        <begin position="74"/>
        <end position="97"/>
    </location>
</feature>
<name>A0ABV0EF27_9BURK</name>
<dbReference type="Pfam" id="PF00664">
    <property type="entry name" value="ABC_membrane"/>
    <property type="match status" value="1"/>
</dbReference>
<dbReference type="PROSITE" id="PS00211">
    <property type="entry name" value="ABC_TRANSPORTER_1"/>
    <property type="match status" value="1"/>
</dbReference>
<evidence type="ECO:0000256" key="8">
    <source>
        <dbReference type="SAM" id="Phobius"/>
    </source>
</evidence>
<evidence type="ECO:0000256" key="4">
    <source>
        <dbReference type="ARBA" id="ARBA00022741"/>
    </source>
</evidence>
<proteinExistence type="predicted"/>
<evidence type="ECO:0000259" key="9">
    <source>
        <dbReference type="PROSITE" id="PS50893"/>
    </source>
</evidence>
<dbReference type="SUPFAM" id="SSF52540">
    <property type="entry name" value="P-loop containing nucleoside triphosphate hydrolases"/>
    <property type="match status" value="1"/>
</dbReference>
<dbReference type="SUPFAM" id="SSF90123">
    <property type="entry name" value="ABC transporter transmembrane region"/>
    <property type="match status" value="1"/>
</dbReference>
<dbReference type="InterPro" id="IPR003439">
    <property type="entry name" value="ABC_transporter-like_ATP-bd"/>
</dbReference>
<dbReference type="PROSITE" id="PS50929">
    <property type="entry name" value="ABC_TM1F"/>
    <property type="match status" value="1"/>
</dbReference>
<dbReference type="Pfam" id="PF00005">
    <property type="entry name" value="ABC_tran"/>
    <property type="match status" value="1"/>
</dbReference>
<dbReference type="InterPro" id="IPR003593">
    <property type="entry name" value="AAA+_ATPase"/>
</dbReference>
<evidence type="ECO:0000313" key="12">
    <source>
        <dbReference type="Proteomes" id="UP001482231"/>
    </source>
</evidence>
<dbReference type="CDD" id="cd07346">
    <property type="entry name" value="ABC_6TM_exporters"/>
    <property type="match status" value="1"/>
</dbReference>
<dbReference type="PANTHER" id="PTHR24221:SF233">
    <property type="entry name" value="ATP-BINDING_PERMEASE FUSION ABC TRANSPORTER-RELATED"/>
    <property type="match status" value="1"/>
</dbReference>
<keyword evidence="6 8" id="KW-1133">Transmembrane helix</keyword>
<dbReference type="Proteomes" id="UP001482231">
    <property type="component" value="Unassembled WGS sequence"/>
</dbReference>
<feature type="transmembrane region" description="Helical" evidence="8">
    <location>
        <begin position="159"/>
        <end position="176"/>
    </location>
</feature>
<feature type="domain" description="ABC transporter" evidence="9">
    <location>
        <begin position="358"/>
        <end position="590"/>
    </location>
</feature>
<accession>A0ABV0EF27</accession>
<keyword evidence="5 11" id="KW-0067">ATP-binding</keyword>
<dbReference type="PANTHER" id="PTHR24221">
    <property type="entry name" value="ATP-BINDING CASSETTE SUB-FAMILY B"/>
    <property type="match status" value="1"/>
</dbReference>
<comment type="caution">
    <text evidence="11">The sequence shown here is derived from an EMBL/GenBank/DDBJ whole genome shotgun (WGS) entry which is preliminary data.</text>
</comment>
<dbReference type="SMART" id="SM00382">
    <property type="entry name" value="AAA"/>
    <property type="match status" value="1"/>
</dbReference>
<evidence type="ECO:0000259" key="10">
    <source>
        <dbReference type="PROSITE" id="PS50929"/>
    </source>
</evidence>
<dbReference type="InterPro" id="IPR027417">
    <property type="entry name" value="P-loop_NTPase"/>
</dbReference>
<evidence type="ECO:0000256" key="1">
    <source>
        <dbReference type="ARBA" id="ARBA00004651"/>
    </source>
</evidence>
<evidence type="ECO:0000256" key="6">
    <source>
        <dbReference type="ARBA" id="ARBA00022989"/>
    </source>
</evidence>
<evidence type="ECO:0000256" key="5">
    <source>
        <dbReference type="ARBA" id="ARBA00022840"/>
    </source>
</evidence>
<dbReference type="EMBL" id="JBAJEX010000006">
    <property type="protein sequence ID" value="MEO1767265.1"/>
    <property type="molecule type" value="Genomic_DNA"/>
</dbReference>
<protein>
    <submittedName>
        <fullName evidence="11">ABC transporter ATP-binding protein</fullName>
    </submittedName>
</protein>
<dbReference type="InterPro" id="IPR011527">
    <property type="entry name" value="ABC1_TM_dom"/>
</dbReference>
<dbReference type="RefSeq" id="WP_347308377.1">
    <property type="nucleotide sequence ID" value="NZ_JBAJEX010000006.1"/>
</dbReference>
<dbReference type="InterPro" id="IPR039421">
    <property type="entry name" value="Type_1_exporter"/>
</dbReference>
<keyword evidence="7 8" id="KW-0472">Membrane</keyword>
<keyword evidence="3 8" id="KW-0812">Transmembrane</keyword>
<feature type="transmembrane region" description="Helical" evidence="8">
    <location>
        <begin position="182"/>
        <end position="199"/>
    </location>
</feature>
<dbReference type="Gene3D" id="3.40.50.300">
    <property type="entry name" value="P-loop containing nucleotide triphosphate hydrolases"/>
    <property type="match status" value="1"/>
</dbReference>
<dbReference type="GO" id="GO:0005524">
    <property type="term" value="F:ATP binding"/>
    <property type="evidence" value="ECO:0007669"/>
    <property type="project" value="UniProtKB-KW"/>
</dbReference>
<gene>
    <name evidence="11" type="ORF">V6E02_08580</name>
</gene>
<reference evidence="11 12" key="1">
    <citation type="submission" date="2024-02" db="EMBL/GenBank/DDBJ databases">
        <title>New thermophilic sulfur-oxidizing bacteria from a hot springs of the Uzon caldera (Kamchatka, Russia).</title>
        <authorList>
            <person name="Dukat A.M."/>
            <person name="Elcheninov A.G."/>
            <person name="Frolov E.N."/>
        </authorList>
    </citation>
    <scope>NUCLEOTIDE SEQUENCE [LARGE SCALE GENOMIC DNA]</scope>
    <source>
        <strain evidence="11 12">AK1</strain>
    </source>
</reference>
<comment type="subcellular location">
    <subcellularLocation>
        <location evidence="1">Cell membrane</location>
        <topology evidence="1">Multi-pass membrane protein</topology>
    </subcellularLocation>
</comment>
<evidence type="ECO:0000256" key="2">
    <source>
        <dbReference type="ARBA" id="ARBA00022475"/>
    </source>
</evidence>
<evidence type="ECO:0000256" key="7">
    <source>
        <dbReference type="ARBA" id="ARBA00023136"/>
    </source>
</evidence>
<sequence>MLGSGFTWSSILALLAEHRRGLALAHAVAILAALASVPIPLLMPLMVDEVLLGKPGPMLALIDRVTPTIWHGPVFYILTALVLTLLLRLTALVLSVWQARQFVLIAKDVVYHLREQLLLRLSRIALSEYETLGSGTVASHLVKDLDAVDNFIGASISKFVVAVLSILGTAAVLLWMHWKLALFILLLNPAVIYFTMVLGKRVKELKKKENRAFEVFQQSLTETLDAIHQIRAMNRERHYIAQVIDRARGIRTHTAAFSWKSDAAGRLSFLVFLFGFDVFRALAMLMVLYSGLSIGQMMAVFGYLWFMMGPVQEVLGIQYAYYGAKAALSRVNKLLRLKEEPVYPHLKNPFLGKHTVGVEVEQVYFSYGDIPVLNGVSLRIAPGEKVALVGASGGGKSTLVQVILGLYTPQSGEVKFDGVPVTEIGLDVVRSHVGTVLQHPALFNETVRMNLALGRELPDAQLWRALEIAQLADTVRAMPKGLDTLVGRQGVRLSGGQRQRLAIARLVLSDPQVVILDEATSALDAETEARLHAALADFLRGRTTLIIAHRLSAVKQADRALVFENGQIIEEGCHEELIRRDGLYARLYGALQH</sequence>
<feature type="transmembrane region" description="Helical" evidence="8">
    <location>
        <begin position="21"/>
        <end position="43"/>
    </location>
</feature>
<keyword evidence="4" id="KW-0547">Nucleotide-binding</keyword>
<keyword evidence="2" id="KW-1003">Cell membrane</keyword>
<dbReference type="InterPro" id="IPR017871">
    <property type="entry name" value="ABC_transporter-like_CS"/>
</dbReference>
<dbReference type="PROSITE" id="PS50893">
    <property type="entry name" value="ABC_TRANSPORTER_2"/>
    <property type="match status" value="1"/>
</dbReference>
<evidence type="ECO:0000313" key="11">
    <source>
        <dbReference type="EMBL" id="MEO1767265.1"/>
    </source>
</evidence>
<keyword evidence="12" id="KW-1185">Reference proteome</keyword>